<sequence length="44" mass="4972">MNPLLDDLHDHLIVSDNVENPSEGAISCYQYSKVTIELSDLLIR</sequence>
<dbReference type="EMBL" id="CFOH01000251">
    <property type="protein sequence ID" value="CFE50759.1"/>
    <property type="molecule type" value="Genomic_DNA"/>
</dbReference>
<evidence type="ECO:0000313" key="1">
    <source>
        <dbReference type="EMBL" id="CFE50759.1"/>
    </source>
</evidence>
<organism evidence="1 6">
    <name type="scientific">Mycobacterium tuberculosis</name>
    <dbReference type="NCBI Taxonomy" id="1773"/>
    <lineage>
        <taxon>Bacteria</taxon>
        <taxon>Bacillati</taxon>
        <taxon>Actinomycetota</taxon>
        <taxon>Actinomycetes</taxon>
        <taxon>Mycobacteriales</taxon>
        <taxon>Mycobacteriaceae</taxon>
        <taxon>Mycobacterium</taxon>
        <taxon>Mycobacterium tuberculosis complex</taxon>
    </lineage>
</organism>
<evidence type="ECO:0000313" key="5">
    <source>
        <dbReference type="Proteomes" id="UP000045842"/>
    </source>
</evidence>
<proteinExistence type="predicted"/>
<name>A0A654TLN9_MYCTX</name>
<evidence type="ECO:0000313" key="3">
    <source>
        <dbReference type="EMBL" id="COX74084.1"/>
    </source>
</evidence>
<reference evidence="4 5" key="2">
    <citation type="submission" date="2015-03" db="EMBL/GenBank/DDBJ databases">
        <authorList>
            <consortium name="Pathogen Informatics"/>
        </authorList>
    </citation>
    <scope>NUCLEOTIDE SEQUENCE [LARGE SCALE GENOMIC DNA]</scope>
    <source>
        <strain evidence="2 5">G09801536</strain>
        <strain evidence="1 6">H09601792</strain>
        <strain evidence="4">N09902308</strain>
    </source>
</reference>
<dbReference type="EMBL" id="CSAD01000413">
    <property type="protein sequence ID" value="COV94494.1"/>
    <property type="molecule type" value="Genomic_DNA"/>
</dbReference>
<dbReference type="Proteomes" id="UP000045842">
    <property type="component" value="Unassembled WGS sequence"/>
</dbReference>
<evidence type="ECO:0000313" key="6">
    <source>
        <dbReference type="Proteomes" id="UP000046947"/>
    </source>
</evidence>
<accession>A0A654TLN9</accession>
<dbReference type="AlphaFoldDB" id="A0A654TLN9"/>
<dbReference type="Proteomes" id="UP000039021">
    <property type="component" value="Unassembled WGS sequence"/>
</dbReference>
<protein>
    <submittedName>
        <fullName evidence="1">Uncharacterized protein</fullName>
    </submittedName>
</protein>
<dbReference type="EMBL" id="CSBK01000673">
    <property type="protein sequence ID" value="COX74084.1"/>
    <property type="molecule type" value="Genomic_DNA"/>
</dbReference>
<evidence type="ECO:0000313" key="4">
    <source>
        <dbReference type="Proteomes" id="UP000039021"/>
    </source>
</evidence>
<gene>
    <name evidence="2" type="ORF">ERS007679_02754</name>
    <name evidence="1" type="ORF">ERS007688_01788</name>
    <name evidence="3" type="ORF">ERS007739_01668</name>
</gene>
<evidence type="ECO:0000313" key="2">
    <source>
        <dbReference type="EMBL" id="COV94494.1"/>
    </source>
</evidence>
<dbReference type="Proteomes" id="UP000046947">
    <property type="component" value="Unassembled WGS sequence"/>
</dbReference>
<reference evidence="3" key="1">
    <citation type="submission" date="2015-03" db="EMBL/GenBank/DDBJ databases">
        <authorList>
            <consortium name="Pathogen Informatics"/>
            <person name="Murphy D."/>
        </authorList>
    </citation>
    <scope>NUCLEOTIDE SEQUENCE</scope>
    <source>
        <strain evidence="3">N09902308</strain>
    </source>
</reference>